<evidence type="ECO:0000313" key="2">
    <source>
        <dbReference type="Proteomes" id="UP001055811"/>
    </source>
</evidence>
<sequence length="107" mass="11904">MELAGNLNPIAADVPNFYVQSIVKGIENRNVGSELLNRLVESSNELVEDSNQNQKLNNQLNNGEVEFSKPFIEKSYAMDSDSQLILDIENSELEQIMAEDSIDSEGV</sequence>
<dbReference type="Proteomes" id="UP001055811">
    <property type="component" value="Linkage Group LG04"/>
</dbReference>
<comment type="caution">
    <text evidence="1">The sequence shown here is derived from an EMBL/GenBank/DDBJ whole genome shotgun (WGS) entry which is preliminary data.</text>
</comment>
<keyword evidence="2" id="KW-1185">Reference proteome</keyword>
<reference evidence="2" key="1">
    <citation type="journal article" date="2022" name="Mol. Ecol. Resour.">
        <title>The genomes of chicory, endive, great burdock and yacon provide insights into Asteraceae palaeo-polyploidization history and plant inulin production.</title>
        <authorList>
            <person name="Fan W."/>
            <person name="Wang S."/>
            <person name="Wang H."/>
            <person name="Wang A."/>
            <person name="Jiang F."/>
            <person name="Liu H."/>
            <person name="Zhao H."/>
            <person name="Xu D."/>
            <person name="Zhang Y."/>
        </authorList>
    </citation>
    <scope>NUCLEOTIDE SEQUENCE [LARGE SCALE GENOMIC DNA]</scope>
    <source>
        <strain evidence="2">cv. Punajuju</strain>
    </source>
</reference>
<gene>
    <name evidence="1" type="ORF">L2E82_22328</name>
</gene>
<dbReference type="EMBL" id="CM042012">
    <property type="protein sequence ID" value="KAI3751280.1"/>
    <property type="molecule type" value="Genomic_DNA"/>
</dbReference>
<proteinExistence type="predicted"/>
<evidence type="ECO:0000313" key="1">
    <source>
        <dbReference type="EMBL" id="KAI3751280.1"/>
    </source>
</evidence>
<reference evidence="1 2" key="2">
    <citation type="journal article" date="2022" name="Mol. Ecol. Resour.">
        <title>The genomes of chicory, endive, great burdock and yacon provide insights into Asteraceae paleo-polyploidization history and plant inulin production.</title>
        <authorList>
            <person name="Fan W."/>
            <person name="Wang S."/>
            <person name="Wang H."/>
            <person name="Wang A."/>
            <person name="Jiang F."/>
            <person name="Liu H."/>
            <person name="Zhao H."/>
            <person name="Xu D."/>
            <person name="Zhang Y."/>
        </authorList>
    </citation>
    <scope>NUCLEOTIDE SEQUENCE [LARGE SCALE GENOMIC DNA]</scope>
    <source>
        <strain evidence="2">cv. Punajuju</strain>
        <tissue evidence="1">Leaves</tissue>
    </source>
</reference>
<name>A0ACB9DXU7_CICIN</name>
<organism evidence="1 2">
    <name type="scientific">Cichorium intybus</name>
    <name type="common">Chicory</name>
    <dbReference type="NCBI Taxonomy" id="13427"/>
    <lineage>
        <taxon>Eukaryota</taxon>
        <taxon>Viridiplantae</taxon>
        <taxon>Streptophyta</taxon>
        <taxon>Embryophyta</taxon>
        <taxon>Tracheophyta</taxon>
        <taxon>Spermatophyta</taxon>
        <taxon>Magnoliopsida</taxon>
        <taxon>eudicotyledons</taxon>
        <taxon>Gunneridae</taxon>
        <taxon>Pentapetalae</taxon>
        <taxon>asterids</taxon>
        <taxon>campanulids</taxon>
        <taxon>Asterales</taxon>
        <taxon>Asteraceae</taxon>
        <taxon>Cichorioideae</taxon>
        <taxon>Cichorieae</taxon>
        <taxon>Cichoriinae</taxon>
        <taxon>Cichorium</taxon>
    </lineage>
</organism>
<protein>
    <submittedName>
        <fullName evidence="1">Uncharacterized protein</fullName>
    </submittedName>
</protein>
<accession>A0ACB9DXU7</accession>